<evidence type="ECO:0000256" key="3">
    <source>
        <dbReference type="ARBA" id="ARBA00022723"/>
    </source>
</evidence>
<dbReference type="KEGG" id="kyr:CVV65_09400"/>
<evidence type="ECO:0000256" key="5">
    <source>
        <dbReference type="ARBA" id="ARBA00023014"/>
    </source>
</evidence>
<keyword evidence="5" id="KW-0411">Iron-sulfur</keyword>
<dbReference type="SFLD" id="SFLDG01095">
    <property type="entry name" value="Uncharacterised_Radical_SAM_Su"/>
    <property type="match status" value="1"/>
</dbReference>
<name>A0A2K8N8H2_9BACL</name>
<dbReference type="GO" id="GO:0051536">
    <property type="term" value="F:iron-sulfur cluster binding"/>
    <property type="evidence" value="ECO:0007669"/>
    <property type="project" value="UniProtKB-KW"/>
</dbReference>
<organism evidence="7 8">
    <name type="scientific">Kyrpidia spormannii</name>
    <dbReference type="NCBI Taxonomy" id="2055160"/>
    <lineage>
        <taxon>Bacteria</taxon>
        <taxon>Bacillati</taxon>
        <taxon>Bacillota</taxon>
        <taxon>Bacilli</taxon>
        <taxon>Bacillales</taxon>
        <taxon>Alicyclobacillaceae</taxon>
        <taxon>Kyrpidia</taxon>
    </lineage>
</organism>
<evidence type="ECO:0000256" key="2">
    <source>
        <dbReference type="ARBA" id="ARBA00022691"/>
    </source>
</evidence>
<proteinExistence type="predicted"/>
<comment type="cofactor">
    <cofactor evidence="1">
        <name>[4Fe-4S] cluster</name>
        <dbReference type="ChEBI" id="CHEBI:49883"/>
    </cofactor>
</comment>
<accession>A0A2K8N8H2</accession>
<dbReference type="InterPro" id="IPR051198">
    <property type="entry name" value="BchE-like"/>
</dbReference>
<evidence type="ECO:0000259" key="6">
    <source>
        <dbReference type="PROSITE" id="PS51918"/>
    </source>
</evidence>
<dbReference type="PANTHER" id="PTHR43409">
    <property type="entry name" value="ANAEROBIC MAGNESIUM-PROTOPORPHYRIN IX MONOMETHYL ESTER CYCLASE-RELATED"/>
    <property type="match status" value="1"/>
</dbReference>
<dbReference type="GO" id="GO:0046872">
    <property type="term" value="F:metal ion binding"/>
    <property type="evidence" value="ECO:0007669"/>
    <property type="project" value="UniProtKB-KW"/>
</dbReference>
<feature type="domain" description="Radical SAM core" evidence="6">
    <location>
        <begin position="132"/>
        <end position="372"/>
    </location>
</feature>
<dbReference type="SMART" id="SM00729">
    <property type="entry name" value="Elp3"/>
    <property type="match status" value="1"/>
</dbReference>
<dbReference type="Proteomes" id="UP000231932">
    <property type="component" value="Chromosome"/>
</dbReference>
<dbReference type="CDD" id="cd01335">
    <property type="entry name" value="Radical_SAM"/>
    <property type="match status" value="1"/>
</dbReference>
<dbReference type="Pfam" id="PF04055">
    <property type="entry name" value="Radical_SAM"/>
    <property type="match status" value="1"/>
</dbReference>
<gene>
    <name evidence="7" type="ORF">CVV65_09400</name>
</gene>
<dbReference type="SFLD" id="SFLDG01082">
    <property type="entry name" value="B12-binding_domain_containing"/>
    <property type="match status" value="1"/>
</dbReference>
<dbReference type="InterPro" id="IPR007197">
    <property type="entry name" value="rSAM"/>
</dbReference>
<evidence type="ECO:0000256" key="4">
    <source>
        <dbReference type="ARBA" id="ARBA00023004"/>
    </source>
</evidence>
<dbReference type="GO" id="GO:0003824">
    <property type="term" value="F:catalytic activity"/>
    <property type="evidence" value="ECO:0007669"/>
    <property type="project" value="InterPro"/>
</dbReference>
<keyword evidence="4" id="KW-0408">Iron</keyword>
<evidence type="ECO:0000313" key="7">
    <source>
        <dbReference type="EMBL" id="ATY85117.1"/>
    </source>
</evidence>
<dbReference type="PANTHER" id="PTHR43409:SF4">
    <property type="entry name" value="RADICAL SAM SUPERFAMILY PROTEIN"/>
    <property type="match status" value="1"/>
</dbReference>
<dbReference type="PROSITE" id="PS51918">
    <property type="entry name" value="RADICAL_SAM"/>
    <property type="match status" value="1"/>
</dbReference>
<evidence type="ECO:0000256" key="1">
    <source>
        <dbReference type="ARBA" id="ARBA00001966"/>
    </source>
</evidence>
<dbReference type="InterPro" id="IPR058240">
    <property type="entry name" value="rSAM_sf"/>
</dbReference>
<reference evidence="8" key="1">
    <citation type="submission" date="2017-11" db="EMBL/GenBank/DDBJ databases">
        <title>Complete Genome Sequence of Kyrpidia sp. Strain EA-1, a thermophilic, hydrogen-oxidizing Bacterium, isolated from the Azores.</title>
        <authorList>
            <person name="Reiner J.E."/>
            <person name="Lapp C.J."/>
            <person name="Bunk B."/>
            <person name="Gescher J."/>
        </authorList>
    </citation>
    <scope>NUCLEOTIDE SEQUENCE [LARGE SCALE GENOMIC DNA]</scope>
    <source>
        <strain evidence="8">EA-1</strain>
    </source>
</reference>
<keyword evidence="8" id="KW-1185">Reference proteome</keyword>
<dbReference type="SFLD" id="SFLDS00029">
    <property type="entry name" value="Radical_SAM"/>
    <property type="match status" value="2"/>
</dbReference>
<evidence type="ECO:0000313" key="8">
    <source>
        <dbReference type="Proteomes" id="UP000231932"/>
    </source>
</evidence>
<sequence>MSPMTRLLSKVRGNRLMVLQGPWILRFDQTGRFLLASGPGRAVRRGLDDRLVRTRTLPVRGLLGRRYEILEADEKPAFYRRVYNAALSSLASLPRDEARVWQDRLVRWTPEALTTDREAFDDVYLPISILPPDQYHALVVQITHGCSYNRCLFCDFYRDRRFHVKTPEELDRHLERLRAFMGRRIEERSGIFLGDGNAFVVPTARLIGMLEQIRRTLGDNVAGEFYTFMDTFTLEHKSPQGLRRIYDHGLRTVYTGLETGADRLRAFLRKPGTAREAVHALNVLKEVGFRLGVILLVGAGGPAFAEEHLDGTLEALRNLHLTSEDVIFLSPFMEPEDTDYESQARAAGLTTFSEPETARELLRWQQALAALPARITLYSIKEHLYF</sequence>
<dbReference type="SUPFAM" id="SSF102114">
    <property type="entry name" value="Radical SAM enzymes"/>
    <property type="match status" value="1"/>
</dbReference>
<dbReference type="Gene3D" id="3.20.20.70">
    <property type="entry name" value="Aldolase class I"/>
    <property type="match status" value="1"/>
</dbReference>
<dbReference type="InterPro" id="IPR013785">
    <property type="entry name" value="Aldolase_TIM"/>
</dbReference>
<dbReference type="EMBL" id="CP024955">
    <property type="protein sequence ID" value="ATY85117.1"/>
    <property type="molecule type" value="Genomic_DNA"/>
</dbReference>
<protein>
    <submittedName>
        <fullName evidence="7">Radical SAM protein</fullName>
    </submittedName>
</protein>
<keyword evidence="3" id="KW-0479">Metal-binding</keyword>
<dbReference type="AlphaFoldDB" id="A0A2K8N8H2"/>
<keyword evidence="2" id="KW-0949">S-adenosyl-L-methionine</keyword>
<dbReference type="InterPro" id="IPR006638">
    <property type="entry name" value="Elp3/MiaA/NifB-like_rSAM"/>
</dbReference>